<reference evidence="1" key="2">
    <citation type="submission" date="2010-05" db="EMBL/GenBank/DDBJ databases">
        <title>The Genome Sequence of Magnaporthe poae strain ATCC 64411.</title>
        <authorList>
            <consortium name="The Broad Institute Genome Sequencing Platform"/>
            <consortium name="Broad Institute Genome Sequencing Center for Infectious Disease"/>
            <person name="Ma L.-J."/>
            <person name="Dead R."/>
            <person name="Young S."/>
            <person name="Zeng Q."/>
            <person name="Koehrsen M."/>
            <person name="Alvarado L."/>
            <person name="Berlin A."/>
            <person name="Chapman S.B."/>
            <person name="Chen Z."/>
            <person name="Freedman E."/>
            <person name="Gellesch M."/>
            <person name="Goldberg J."/>
            <person name="Griggs A."/>
            <person name="Gujja S."/>
            <person name="Heilman E.R."/>
            <person name="Heiman D."/>
            <person name="Hepburn T."/>
            <person name="Howarth C."/>
            <person name="Jen D."/>
            <person name="Larson L."/>
            <person name="Mehta T."/>
            <person name="Neiman D."/>
            <person name="Pearson M."/>
            <person name="Roberts A."/>
            <person name="Saif S."/>
            <person name="Shea T."/>
            <person name="Shenoy N."/>
            <person name="Sisk P."/>
            <person name="Stolte C."/>
            <person name="Sykes S."/>
            <person name="Walk T."/>
            <person name="White J."/>
            <person name="Yandava C."/>
            <person name="Haas B."/>
            <person name="Nusbaum C."/>
            <person name="Birren B."/>
        </authorList>
    </citation>
    <scope>NUCLEOTIDE SEQUENCE</scope>
    <source>
        <strain evidence="1">ATCC 64411</strain>
    </source>
</reference>
<dbReference type="EMBL" id="ADBL01001904">
    <property type="status" value="NOT_ANNOTATED_CDS"/>
    <property type="molecule type" value="Genomic_DNA"/>
</dbReference>
<accession>A0A0C4E5T6</accession>
<gene>
    <name evidence="1" type="ORF">MAPG_07861</name>
</gene>
<reference evidence="2" key="5">
    <citation type="submission" date="2015-06" db="UniProtKB">
        <authorList>
            <consortium name="EnsemblFungi"/>
        </authorList>
    </citation>
    <scope>IDENTIFICATION</scope>
    <source>
        <strain evidence="2">ATCC 64411</strain>
    </source>
</reference>
<evidence type="ECO:0000313" key="1">
    <source>
        <dbReference type="EMBL" id="KLU88880.1"/>
    </source>
</evidence>
<sequence>MEHPTDSQLCYPLWRWDSTATPMAGESKQSVSRYLVPSENYKPNNDVEHKNTDTQARRYYYLVLQGEYRVAWRGRQPRGATLIYFALPRLSGARTASTLSWKSPPSLSLAGIQTDVRFASDGQTS</sequence>
<dbReference type="EMBL" id="GL876972">
    <property type="protein sequence ID" value="KLU88880.1"/>
    <property type="molecule type" value="Genomic_DNA"/>
</dbReference>
<keyword evidence="3" id="KW-1185">Reference proteome</keyword>
<dbReference type="AlphaFoldDB" id="A0A0C4E5T6"/>
<reference evidence="3" key="1">
    <citation type="submission" date="2010-05" db="EMBL/GenBank/DDBJ databases">
        <title>The genome sequence of Magnaporthe poae strain ATCC 64411.</title>
        <authorList>
            <person name="Ma L.-J."/>
            <person name="Dead R."/>
            <person name="Young S."/>
            <person name="Zeng Q."/>
            <person name="Koehrsen M."/>
            <person name="Alvarado L."/>
            <person name="Berlin A."/>
            <person name="Chapman S.B."/>
            <person name="Chen Z."/>
            <person name="Freedman E."/>
            <person name="Gellesch M."/>
            <person name="Goldberg J."/>
            <person name="Griggs A."/>
            <person name="Gujja S."/>
            <person name="Heilman E.R."/>
            <person name="Heiman D."/>
            <person name="Hepburn T."/>
            <person name="Howarth C."/>
            <person name="Jen D."/>
            <person name="Larson L."/>
            <person name="Mehta T."/>
            <person name="Neiman D."/>
            <person name="Pearson M."/>
            <person name="Roberts A."/>
            <person name="Saif S."/>
            <person name="Shea T."/>
            <person name="Shenoy N."/>
            <person name="Sisk P."/>
            <person name="Stolte C."/>
            <person name="Sykes S."/>
            <person name="Walk T."/>
            <person name="White J."/>
            <person name="Yandava C."/>
            <person name="Haas B."/>
            <person name="Nusbaum C."/>
            <person name="Birren B."/>
        </authorList>
    </citation>
    <scope>NUCLEOTIDE SEQUENCE [LARGE SCALE GENOMIC DNA]</scope>
    <source>
        <strain evidence="3">ATCC 64411 / 73-15</strain>
    </source>
</reference>
<organism evidence="2 3">
    <name type="scientific">Magnaporthiopsis poae (strain ATCC 64411 / 73-15)</name>
    <name type="common">Kentucky bluegrass fungus</name>
    <name type="synonym">Magnaporthe poae</name>
    <dbReference type="NCBI Taxonomy" id="644358"/>
    <lineage>
        <taxon>Eukaryota</taxon>
        <taxon>Fungi</taxon>
        <taxon>Dikarya</taxon>
        <taxon>Ascomycota</taxon>
        <taxon>Pezizomycotina</taxon>
        <taxon>Sordariomycetes</taxon>
        <taxon>Sordariomycetidae</taxon>
        <taxon>Magnaporthales</taxon>
        <taxon>Magnaporthaceae</taxon>
        <taxon>Magnaporthiopsis</taxon>
    </lineage>
</organism>
<proteinExistence type="predicted"/>
<reference evidence="2" key="4">
    <citation type="journal article" date="2015" name="G3 (Bethesda)">
        <title>Genome sequences of three phytopathogenic species of the Magnaporthaceae family of fungi.</title>
        <authorList>
            <person name="Okagaki L.H."/>
            <person name="Nunes C.C."/>
            <person name="Sailsbery J."/>
            <person name="Clay B."/>
            <person name="Brown D."/>
            <person name="John T."/>
            <person name="Oh Y."/>
            <person name="Young N."/>
            <person name="Fitzgerald M."/>
            <person name="Haas B.J."/>
            <person name="Zeng Q."/>
            <person name="Young S."/>
            <person name="Adiconis X."/>
            <person name="Fan L."/>
            <person name="Levin J.Z."/>
            <person name="Mitchell T.K."/>
            <person name="Okubara P.A."/>
            <person name="Farman M.L."/>
            <person name="Kohn L.M."/>
            <person name="Birren B."/>
            <person name="Ma L.-J."/>
            <person name="Dean R.A."/>
        </authorList>
    </citation>
    <scope>NUCLEOTIDE SEQUENCE</scope>
    <source>
        <strain evidence="2">ATCC 64411 / 73-15</strain>
    </source>
</reference>
<dbReference type="EnsemblFungi" id="MAPG_07861T0">
    <property type="protein sequence ID" value="MAPG_07861T0"/>
    <property type="gene ID" value="MAPG_07861"/>
</dbReference>
<name>A0A0C4E5T6_MAGP6</name>
<dbReference type="VEuPathDB" id="FungiDB:MAPG_07861"/>
<dbReference type="Proteomes" id="UP000011715">
    <property type="component" value="Unassembled WGS sequence"/>
</dbReference>
<reference evidence="1" key="3">
    <citation type="submission" date="2011-03" db="EMBL/GenBank/DDBJ databases">
        <title>Annotation of Magnaporthe poae ATCC 64411.</title>
        <authorList>
            <person name="Ma L.-J."/>
            <person name="Dead R."/>
            <person name="Young S.K."/>
            <person name="Zeng Q."/>
            <person name="Gargeya S."/>
            <person name="Fitzgerald M."/>
            <person name="Haas B."/>
            <person name="Abouelleil A."/>
            <person name="Alvarado L."/>
            <person name="Arachchi H.M."/>
            <person name="Berlin A."/>
            <person name="Brown A."/>
            <person name="Chapman S.B."/>
            <person name="Chen Z."/>
            <person name="Dunbar C."/>
            <person name="Freedman E."/>
            <person name="Gearin G."/>
            <person name="Gellesch M."/>
            <person name="Goldberg J."/>
            <person name="Griggs A."/>
            <person name="Gujja S."/>
            <person name="Heiman D."/>
            <person name="Howarth C."/>
            <person name="Larson L."/>
            <person name="Lui A."/>
            <person name="MacDonald P.J.P."/>
            <person name="Mehta T."/>
            <person name="Montmayeur A."/>
            <person name="Murphy C."/>
            <person name="Neiman D."/>
            <person name="Pearson M."/>
            <person name="Priest M."/>
            <person name="Roberts A."/>
            <person name="Saif S."/>
            <person name="Shea T."/>
            <person name="Shenoy N."/>
            <person name="Sisk P."/>
            <person name="Stolte C."/>
            <person name="Sykes S."/>
            <person name="Yandava C."/>
            <person name="Wortman J."/>
            <person name="Nusbaum C."/>
            <person name="Birren B."/>
        </authorList>
    </citation>
    <scope>NUCLEOTIDE SEQUENCE</scope>
    <source>
        <strain evidence="1">ATCC 64411</strain>
    </source>
</reference>
<evidence type="ECO:0000313" key="3">
    <source>
        <dbReference type="Proteomes" id="UP000011715"/>
    </source>
</evidence>
<evidence type="ECO:0000313" key="2">
    <source>
        <dbReference type="EnsemblFungi" id="MAPG_07861T0"/>
    </source>
</evidence>
<protein>
    <submittedName>
        <fullName evidence="1 2">Uncharacterized protein</fullName>
    </submittedName>
</protein>